<feature type="region of interest" description="Disordered" evidence="1">
    <location>
        <begin position="1"/>
        <end position="97"/>
    </location>
</feature>
<protein>
    <submittedName>
        <fullName evidence="2">Uncharacterized protein</fullName>
    </submittedName>
</protein>
<reference evidence="2 3" key="1">
    <citation type="submission" date="2018-01" db="EMBL/GenBank/DDBJ databases">
        <title>Species boundaries and ecological features among Paraburkholderia terrae DSMZ17804T, P. hospita DSMZ17164T and P. caribensis DSMZ13236T.</title>
        <authorList>
            <person name="Pratama A.A."/>
        </authorList>
    </citation>
    <scope>NUCLEOTIDE SEQUENCE [LARGE SCALE GENOMIC DNA]</scope>
    <source>
        <strain evidence="2 3">DSM 17804</strain>
    </source>
</reference>
<proteinExistence type="predicted"/>
<organism evidence="2 3">
    <name type="scientific">Paraburkholderia terrae</name>
    <dbReference type="NCBI Taxonomy" id="311230"/>
    <lineage>
        <taxon>Bacteria</taxon>
        <taxon>Pseudomonadati</taxon>
        <taxon>Pseudomonadota</taxon>
        <taxon>Betaproteobacteria</taxon>
        <taxon>Burkholderiales</taxon>
        <taxon>Burkholderiaceae</taxon>
        <taxon>Paraburkholderia</taxon>
    </lineage>
</organism>
<feature type="compositionally biased region" description="Polar residues" evidence="1">
    <location>
        <begin position="50"/>
        <end position="69"/>
    </location>
</feature>
<evidence type="ECO:0000256" key="1">
    <source>
        <dbReference type="SAM" id="MobiDB-lite"/>
    </source>
</evidence>
<dbReference type="AlphaFoldDB" id="A0A2I8EVD5"/>
<feature type="compositionally biased region" description="Basic residues" evidence="1">
    <location>
        <begin position="86"/>
        <end position="97"/>
    </location>
</feature>
<evidence type="ECO:0000313" key="3">
    <source>
        <dbReference type="Proteomes" id="UP000243502"/>
    </source>
</evidence>
<gene>
    <name evidence="2" type="ORF">C2L65_28965</name>
</gene>
<evidence type="ECO:0000313" key="2">
    <source>
        <dbReference type="EMBL" id="AUT63536.1"/>
    </source>
</evidence>
<accession>A0A2I8EVD5</accession>
<name>A0A2I8EVD5_9BURK</name>
<dbReference type="Proteomes" id="UP000243502">
    <property type="component" value="Chromosome 2"/>
</dbReference>
<dbReference type="EMBL" id="CP026112">
    <property type="protein sequence ID" value="AUT63536.1"/>
    <property type="molecule type" value="Genomic_DNA"/>
</dbReference>
<dbReference type="KEGG" id="pter:C2L65_28965"/>
<sequence>MKHEGNSRMPAKSPANQTGPATKTKRKRKAPNPKRHSPNPNAIECRPFPNLQSPLAPTRNPNLYGQTSVRPRIPAFFRTPAEAGKLHHLRRRSRRAP</sequence>
<feature type="compositionally biased region" description="Basic residues" evidence="1">
    <location>
        <begin position="23"/>
        <end position="37"/>
    </location>
</feature>